<dbReference type="EMBL" id="DAAGPR010000035">
    <property type="protein sequence ID" value="HAB4051076.1"/>
    <property type="molecule type" value="Genomic_DNA"/>
</dbReference>
<name>A0A6Y1UI25_SALDZ</name>
<dbReference type="AlphaFoldDB" id="A0A6Y1UI25"/>
<evidence type="ECO:0000256" key="1">
    <source>
        <dbReference type="SAM" id="Coils"/>
    </source>
</evidence>
<dbReference type="Pfam" id="PF10543">
    <property type="entry name" value="ORF6N"/>
    <property type="match status" value="1"/>
</dbReference>
<feature type="domain" description="KilA-N DNA-binding" evidence="2">
    <location>
        <begin position="14"/>
        <end position="93"/>
    </location>
</feature>
<dbReference type="InterPro" id="IPR018873">
    <property type="entry name" value="KilA-N_DNA-bd_domain"/>
</dbReference>
<organism evidence="3">
    <name type="scientific">Salmonella diarizonae</name>
    <dbReference type="NCBI Taxonomy" id="59204"/>
    <lineage>
        <taxon>Bacteria</taxon>
        <taxon>Pseudomonadati</taxon>
        <taxon>Pseudomonadota</taxon>
        <taxon>Gammaproteobacteria</taxon>
        <taxon>Enterobacterales</taxon>
        <taxon>Enterobacteriaceae</taxon>
        <taxon>Salmonella</taxon>
    </lineage>
</organism>
<evidence type="ECO:0000259" key="2">
    <source>
        <dbReference type="Pfam" id="PF10543"/>
    </source>
</evidence>
<comment type="caution">
    <text evidence="3">The sequence shown here is derived from an EMBL/GenBank/DDBJ whole genome shotgun (WGS) entry which is preliminary data.</text>
</comment>
<gene>
    <name evidence="3" type="ORF">GBY29_14905</name>
</gene>
<reference evidence="3" key="2">
    <citation type="submission" date="2019-10" db="EMBL/GenBank/DDBJ databases">
        <authorList>
            <consortium name="NCBI Pathogen Detection Project"/>
        </authorList>
    </citation>
    <scope>NUCLEOTIDE SEQUENCE</scope>
    <source>
        <strain evidence="3">Salmonella enterica</strain>
    </source>
</reference>
<reference evidence="3" key="1">
    <citation type="journal article" date="2018" name="Genome Biol.">
        <title>SKESA: strategic k-mer extension for scrupulous assemblies.</title>
        <authorList>
            <person name="Souvorov A."/>
            <person name="Agarwala R."/>
            <person name="Lipman D.J."/>
        </authorList>
    </citation>
    <scope>NUCLEOTIDE SEQUENCE</scope>
    <source>
        <strain evidence="3">Salmonella enterica</strain>
    </source>
</reference>
<feature type="coiled-coil region" evidence="1">
    <location>
        <begin position="128"/>
        <end position="164"/>
    </location>
</feature>
<keyword evidence="1" id="KW-0175">Coiled coil</keyword>
<evidence type="ECO:0000313" key="3">
    <source>
        <dbReference type="EMBL" id="HAB4051076.1"/>
    </source>
</evidence>
<sequence>MKNEIQINNTSFPVVEYAGQRVVTFAMIDRVHGRSEGTAKRNFTEHKPRFVEDEDFYSIDFTKKNEFRTFEIGVPPRGLTVLTETGYLMLVKSFTDDLAWKVQRELVNNYFRKTSESTSQFPVPQTKVEALALALELAKENEKLAEERDEAIRTKAQISQTREATACQRNAVYQRLANNAIKEREEMAALLGASKEWASTRAVWRATGMWYGYRRLMNWCDDHNMPDTYCFDPKSDDRMLCYPRQAWVEVYGVDIAKLF</sequence>
<proteinExistence type="predicted"/>
<accession>A0A6Y1UI25</accession>
<protein>
    <submittedName>
        <fullName evidence="3">ORF6N domain-containing protein</fullName>
    </submittedName>
</protein>